<organism evidence="2 3">
    <name type="scientific">Sediminivirga luteola</name>
    <dbReference type="NCBI Taxonomy" id="1774748"/>
    <lineage>
        <taxon>Bacteria</taxon>
        <taxon>Bacillati</taxon>
        <taxon>Actinomycetota</taxon>
        <taxon>Actinomycetes</taxon>
        <taxon>Micrococcales</taxon>
        <taxon>Brevibacteriaceae</taxon>
        <taxon>Sediminivirga</taxon>
    </lineage>
</organism>
<keyword evidence="2" id="KW-0808">Transferase</keyword>
<accession>A0A8J2XL81</accession>
<comment type="caution">
    <text evidence="2">The sequence shown here is derived from an EMBL/GenBank/DDBJ whole genome shotgun (WGS) entry which is preliminary data.</text>
</comment>
<dbReference type="PANTHER" id="PTHR43798:SF33">
    <property type="entry name" value="HYDROLASE, PUTATIVE (AFU_ORTHOLOGUE AFUA_2G14860)-RELATED"/>
    <property type="match status" value="1"/>
</dbReference>
<dbReference type="InterPro" id="IPR029058">
    <property type="entry name" value="AB_hydrolase_fold"/>
</dbReference>
<dbReference type="Gene3D" id="3.40.50.1820">
    <property type="entry name" value="alpha/beta hydrolase"/>
    <property type="match status" value="1"/>
</dbReference>
<dbReference type="InterPro" id="IPR050266">
    <property type="entry name" value="AB_hydrolase_sf"/>
</dbReference>
<dbReference type="GO" id="GO:0016746">
    <property type="term" value="F:acyltransferase activity"/>
    <property type="evidence" value="ECO:0007669"/>
    <property type="project" value="UniProtKB-KW"/>
</dbReference>
<evidence type="ECO:0000313" key="3">
    <source>
        <dbReference type="Proteomes" id="UP000616114"/>
    </source>
</evidence>
<keyword evidence="2" id="KW-0012">Acyltransferase</keyword>
<dbReference type="AlphaFoldDB" id="A0A8J2XL81"/>
<dbReference type="Proteomes" id="UP000616114">
    <property type="component" value="Unassembled WGS sequence"/>
</dbReference>
<evidence type="ECO:0000259" key="1">
    <source>
        <dbReference type="Pfam" id="PF12697"/>
    </source>
</evidence>
<protein>
    <submittedName>
        <fullName evidence="2">Hydrolase or acyltransferase (Alpha/beta hydrolase)</fullName>
    </submittedName>
</protein>
<proteinExistence type="predicted"/>
<dbReference type="RefSeq" id="WP_188551193.1">
    <property type="nucleotide sequence ID" value="NZ_BMFY01000011.1"/>
</dbReference>
<dbReference type="PANTHER" id="PTHR43798">
    <property type="entry name" value="MONOACYLGLYCEROL LIPASE"/>
    <property type="match status" value="1"/>
</dbReference>
<gene>
    <name evidence="2" type="ORF">GCM10011333_24590</name>
</gene>
<evidence type="ECO:0000313" key="2">
    <source>
        <dbReference type="EMBL" id="GGA20588.1"/>
    </source>
</evidence>
<dbReference type="GO" id="GO:0016787">
    <property type="term" value="F:hydrolase activity"/>
    <property type="evidence" value="ECO:0007669"/>
    <property type="project" value="UniProtKB-KW"/>
</dbReference>
<dbReference type="Pfam" id="PF12697">
    <property type="entry name" value="Abhydrolase_6"/>
    <property type="match status" value="1"/>
</dbReference>
<dbReference type="GO" id="GO:0016020">
    <property type="term" value="C:membrane"/>
    <property type="evidence" value="ECO:0007669"/>
    <property type="project" value="TreeGrafter"/>
</dbReference>
<reference evidence="2" key="1">
    <citation type="journal article" date="2014" name="Int. J. Syst. Evol. Microbiol.">
        <title>Complete genome sequence of Corynebacterium casei LMG S-19264T (=DSM 44701T), isolated from a smear-ripened cheese.</title>
        <authorList>
            <consortium name="US DOE Joint Genome Institute (JGI-PGF)"/>
            <person name="Walter F."/>
            <person name="Albersmeier A."/>
            <person name="Kalinowski J."/>
            <person name="Ruckert C."/>
        </authorList>
    </citation>
    <scope>NUCLEOTIDE SEQUENCE</scope>
    <source>
        <strain evidence="2">CGMCC 1.12785</strain>
    </source>
</reference>
<dbReference type="SUPFAM" id="SSF53474">
    <property type="entry name" value="alpha/beta-Hydrolases"/>
    <property type="match status" value="1"/>
</dbReference>
<feature type="domain" description="AB hydrolase-1" evidence="1">
    <location>
        <begin position="44"/>
        <end position="292"/>
    </location>
</feature>
<keyword evidence="3" id="KW-1185">Reference proteome</keyword>
<keyword evidence="2" id="KW-0378">Hydrolase</keyword>
<dbReference type="InterPro" id="IPR000073">
    <property type="entry name" value="AB_hydrolase_1"/>
</dbReference>
<dbReference type="EMBL" id="BMFY01000011">
    <property type="protein sequence ID" value="GGA20588.1"/>
    <property type="molecule type" value="Genomic_DNA"/>
</dbReference>
<dbReference type="PRINTS" id="PR00412">
    <property type="entry name" value="EPOXHYDRLASE"/>
</dbReference>
<reference evidence="2" key="2">
    <citation type="submission" date="2020-09" db="EMBL/GenBank/DDBJ databases">
        <authorList>
            <person name="Sun Q."/>
            <person name="Zhou Y."/>
        </authorList>
    </citation>
    <scope>NUCLEOTIDE SEQUENCE</scope>
    <source>
        <strain evidence="2">CGMCC 1.12785</strain>
    </source>
</reference>
<sequence length="311" mass="32724">MSAVPGASREDIDARIGGHELRIALWRHPARRRSSPGAPAPAALLVHGFRGDHHGMDAIARATYRTELIVPDLPGFGATPALPVPHTLDSYVDAIRAVLAVLPASRPILLVGHSFGSIVAAHLAAADLASPAGRGGPALGSLLLINPISTPALAGPNRLMTGLTRLYYRAGSTLPEAAATRLLTHPAIVRAMSIVMATTKDRGLRRYIHDQHARHFSSFTGRQALQQAFEVSTRHTVSEVAAALRLPTTVLAGDRDAIAPLEGQRALCQLLPAGALRIAPGVGHLIHYEAPALTGRVIDELAAALPEDVSP</sequence>
<name>A0A8J2XL81_9MICO</name>
<dbReference type="InterPro" id="IPR000639">
    <property type="entry name" value="Epox_hydrolase-like"/>
</dbReference>